<dbReference type="SMART" id="SM00450">
    <property type="entry name" value="RHOD"/>
    <property type="match status" value="1"/>
</dbReference>
<dbReference type="InParanoid" id="B3RVI4"/>
<name>B3RVI4_TRIAD</name>
<dbReference type="RefSeq" id="XP_002111539.1">
    <property type="nucleotide sequence ID" value="XM_002111503.1"/>
</dbReference>
<dbReference type="OrthoDB" id="566238at2759"/>
<dbReference type="InterPro" id="IPR001763">
    <property type="entry name" value="Rhodanese-like_dom"/>
</dbReference>
<dbReference type="EMBL" id="DS985244">
    <property type="protein sequence ID" value="EDV25506.1"/>
    <property type="molecule type" value="Genomic_DNA"/>
</dbReference>
<dbReference type="OMA" id="YHRHIVC"/>
<dbReference type="CDD" id="cd00158">
    <property type="entry name" value="RHOD"/>
    <property type="match status" value="1"/>
</dbReference>
<dbReference type="PROSITE" id="PS50206">
    <property type="entry name" value="RHODANESE_3"/>
    <property type="match status" value="1"/>
</dbReference>
<dbReference type="GeneID" id="6753247"/>
<accession>B3RVI4</accession>
<reference evidence="2 3" key="1">
    <citation type="journal article" date="2008" name="Nature">
        <title>The Trichoplax genome and the nature of placozoans.</title>
        <authorList>
            <person name="Srivastava M."/>
            <person name="Begovic E."/>
            <person name="Chapman J."/>
            <person name="Putnam N.H."/>
            <person name="Hellsten U."/>
            <person name="Kawashima T."/>
            <person name="Kuo A."/>
            <person name="Mitros T."/>
            <person name="Salamov A."/>
            <person name="Carpenter M.L."/>
            <person name="Signorovitch A.Y."/>
            <person name="Moreno M.A."/>
            <person name="Kamm K."/>
            <person name="Grimwood J."/>
            <person name="Schmutz J."/>
            <person name="Shapiro H."/>
            <person name="Grigoriev I.V."/>
            <person name="Buss L.W."/>
            <person name="Schierwater B."/>
            <person name="Dellaporta S.L."/>
            <person name="Rokhsar D.S."/>
        </authorList>
    </citation>
    <scope>NUCLEOTIDE SEQUENCE [LARGE SCALE GENOMIC DNA]</scope>
    <source>
        <strain evidence="2 3">Grell-BS-1999</strain>
    </source>
</reference>
<evidence type="ECO:0000313" key="3">
    <source>
        <dbReference type="Proteomes" id="UP000009022"/>
    </source>
</evidence>
<dbReference type="KEGG" id="tad:TRIADDRAFT_55664"/>
<dbReference type="Proteomes" id="UP000009022">
    <property type="component" value="Unassembled WGS sequence"/>
</dbReference>
<dbReference type="SUPFAM" id="SSF52821">
    <property type="entry name" value="Rhodanese/Cell cycle control phosphatase"/>
    <property type="match status" value="1"/>
</dbReference>
<proteinExistence type="predicted"/>
<evidence type="ECO:0000259" key="1">
    <source>
        <dbReference type="PROSITE" id="PS50206"/>
    </source>
</evidence>
<evidence type="ECO:0000313" key="2">
    <source>
        <dbReference type="EMBL" id="EDV25506.1"/>
    </source>
</evidence>
<keyword evidence="3" id="KW-1185">Reference proteome</keyword>
<dbReference type="InterPro" id="IPR036873">
    <property type="entry name" value="Rhodanese-like_dom_sf"/>
</dbReference>
<sequence>MASMFVVQGGIQLRFPSVKHITTEQLYSWLQTQSHSNMNVMLLDIREEKEYDISHIVDAKRAELEITDFQQIHKEIEASNNENYAVVAYCSVGYRSSAFVDKLQRYISNTQDEKKYNIYNLEGSIFKWANEGRKMVNKFNDFTIYVHPYNLIWVYLYAYNTAHLLLSI</sequence>
<dbReference type="Pfam" id="PF00581">
    <property type="entry name" value="Rhodanese"/>
    <property type="match status" value="1"/>
</dbReference>
<gene>
    <name evidence="2" type="ORF">TRIADDRAFT_55664</name>
</gene>
<dbReference type="PhylomeDB" id="B3RVI4"/>
<dbReference type="eggNOG" id="ENOG502SBBF">
    <property type="taxonomic scope" value="Eukaryota"/>
</dbReference>
<dbReference type="HOGENOM" id="CLU_089574_5_1_1"/>
<dbReference type="Gene3D" id="3.40.250.10">
    <property type="entry name" value="Rhodanese-like domain"/>
    <property type="match status" value="1"/>
</dbReference>
<protein>
    <recommendedName>
        <fullName evidence="1">Rhodanese domain-containing protein</fullName>
    </recommendedName>
</protein>
<organism evidence="2 3">
    <name type="scientific">Trichoplax adhaerens</name>
    <name type="common">Trichoplax reptans</name>
    <dbReference type="NCBI Taxonomy" id="10228"/>
    <lineage>
        <taxon>Eukaryota</taxon>
        <taxon>Metazoa</taxon>
        <taxon>Placozoa</taxon>
        <taxon>Uniplacotomia</taxon>
        <taxon>Trichoplacea</taxon>
        <taxon>Trichoplacidae</taxon>
        <taxon>Trichoplax</taxon>
    </lineage>
</organism>
<dbReference type="CTD" id="6753247"/>
<dbReference type="AlphaFoldDB" id="B3RVI4"/>
<feature type="domain" description="Rhodanese" evidence="1">
    <location>
        <begin position="36"/>
        <end position="137"/>
    </location>
</feature>